<dbReference type="SFLD" id="SFLDG01386">
    <property type="entry name" value="main_SPASM_domain-containing"/>
    <property type="match status" value="1"/>
</dbReference>
<keyword evidence="3" id="KW-0408">Iron</keyword>
<evidence type="ECO:0000256" key="1">
    <source>
        <dbReference type="ARBA" id="ARBA00022691"/>
    </source>
</evidence>
<dbReference type="Pfam" id="PF04055">
    <property type="entry name" value="Radical_SAM"/>
    <property type="match status" value="1"/>
</dbReference>
<name>A0ABZ1W8X9_9ACTN</name>
<dbReference type="NCBIfam" id="TIGR04269">
    <property type="entry name" value="SAM_SPASM_FxsB"/>
    <property type="match status" value="1"/>
</dbReference>
<keyword evidence="4" id="KW-0411">Iron-sulfur</keyword>
<keyword evidence="2" id="KW-0479">Metal-binding</keyword>
<dbReference type="SUPFAM" id="SSF102114">
    <property type="entry name" value="Radical SAM enzymes"/>
    <property type="match status" value="1"/>
</dbReference>
<dbReference type="InterPro" id="IPR058240">
    <property type="entry name" value="rSAM_sf"/>
</dbReference>
<dbReference type="EMBL" id="CP108482">
    <property type="protein sequence ID" value="WUS57307.1"/>
    <property type="molecule type" value="Genomic_DNA"/>
</dbReference>
<dbReference type="Gene3D" id="3.20.20.70">
    <property type="entry name" value="Aldolase class I"/>
    <property type="match status" value="1"/>
</dbReference>
<dbReference type="InterPro" id="IPR023867">
    <property type="entry name" value="Sulphatase_maturase_rSAM"/>
</dbReference>
<feature type="region of interest" description="Disordered" evidence="5">
    <location>
        <begin position="397"/>
        <end position="439"/>
    </location>
</feature>
<dbReference type="SFLD" id="SFLDS00029">
    <property type="entry name" value="Radical_SAM"/>
    <property type="match status" value="1"/>
</dbReference>
<dbReference type="InterPro" id="IPR026335">
    <property type="entry name" value="rSAM_SPASM_FxsB"/>
</dbReference>
<evidence type="ECO:0000256" key="2">
    <source>
        <dbReference type="ARBA" id="ARBA00022723"/>
    </source>
</evidence>
<evidence type="ECO:0000256" key="5">
    <source>
        <dbReference type="SAM" id="MobiDB-lite"/>
    </source>
</evidence>
<dbReference type="PANTHER" id="PTHR43273">
    <property type="entry name" value="ANAEROBIC SULFATASE-MATURATING ENZYME HOMOLOG ASLB-RELATED"/>
    <property type="match status" value="1"/>
</dbReference>
<keyword evidence="1" id="KW-0949">S-adenosyl-L-methionine</keyword>
<organism evidence="7 8">
    <name type="scientific">Kitasatospora herbaricolor</name>
    <dbReference type="NCBI Taxonomy" id="68217"/>
    <lineage>
        <taxon>Bacteria</taxon>
        <taxon>Bacillati</taxon>
        <taxon>Actinomycetota</taxon>
        <taxon>Actinomycetes</taxon>
        <taxon>Kitasatosporales</taxon>
        <taxon>Streptomycetaceae</taxon>
        <taxon>Kitasatospora</taxon>
    </lineage>
</organism>
<dbReference type="InterPro" id="IPR007197">
    <property type="entry name" value="rSAM"/>
</dbReference>
<dbReference type="RefSeq" id="WP_329497275.1">
    <property type="nucleotide sequence ID" value="NZ_CP108460.1"/>
</dbReference>
<dbReference type="InterPro" id="IPR013785">
    <property type="entry name" value="Aldolase_TIM"/>
</dbReference>
<feature type="compositionally biased region" description="Low complexity" evidence="5">
    <location>
        <begin position="401"/>
        <end position="412"/>
    </location>
</feature>
<dbReference type="Proteomes" id="UP001432014">
    <property type="component" value="Chromosome"/>
</dbReference>
<feature type="domain" description="Radical SAM core" evidence="6">
    <location>
        <begin position="13"/>
        <end position="263"/>
    </location>
</feature>
<evidence type="ECO:0000256" key="3">
    <source>
        <dbReference type="ARBA" id="ARBA00023004"/>
    </source>
</evidence>
<dbReference type="SFLD" id="SFLDG01072">
    <property type="entry name" value="dehydrogenase_like"/>
    <property type="match status" value="1"/>
</dbReference>
<dbReference type="PROSITE" id="PS51918">
    <property type="entry name" value="RADICAL_SAM"/>
    <property type="match status" value="1"/>
</dbReference>
<dbReference type="PANTHER" id="PTHR43273:SF8">
    <property type="entry name" value="RADICAL SAM DOMAIN PROTEIN"/>
    <property type="match status" value="1"/>
</dbReference>
<evidence type="ECO:0000256" key="4">
    <source>
        <dbReference type="ARBA" id="ARBA00023014"/>
    </source>
</evidence>
<evidence type="ECO:0000313" key="8">
    <source>
        <dbReference type="Proteomes" id="UP001432014"/>
    </source>
</evidence>
<sequence length="439" mass="46293">MAGEPASTEAGPGLPFRQYLLKIHSRCNLACDYCYMYEAADQSWRTRPRRMELATVRRVGALIARHAAEHRLDEVAVVLHGGEPLLVGAAHLDSLLHELTGALAGRCAVRFSLQTNGLRLLAEPALLDVLHRHRVSVGVSLDGAPADHDRHRRLPGGAGSHARTVEALRLLTAPEHRSLFAGLLCVVDLAADPVATYEALLAFAPPRIDLLLPHGTWQAQPPGLLRTLPTAPPDGSAATPYADWLRAVFDRWYDAPRRETGVRLFEELAVLLLGGRASSEAVGLAPVDLVVVEADGTIEQADSLKAAYDGAPGTGLDVFRHDFGAAAAHPAFRARQRGRAGLGPVCAACPLADVCGGGLYAHRYADGGFGHPSVYCADLAALIGHIGGRLRRDLVGPGGPARPAEAAPVAVPAGGGGGREQTRSGLVIADGPRRMDGHG</sequence>
<keyword evidence="8" id="KW-1185">Reference proteome</keyword>
<gene>
    <name evidence="7" type="ORF">OG469_18400</name>
</gene>
<dbReference type="SFLD" id="SFLDG01067">
    <property type="entry name" value="SPASM/twitch_domain_containing"/>
    <property type="match status" value="1"/>
</dbReference>
<accession>A0ABZ1W8X9</accession>
<proteinExistence type="predicted"/>
<dbReference type="CDD" id="cd01335">
    <property type="entry name" value="Radical_SAM"/>
    <property type="match status" value="1"/>
</dbReference>
<evidence type="ECO:0000313" key="7">
    <source>
        <dbReference type="EMBL" id="WUS57307.1"/>
    </source>
</evidence>
<protein>
    <submittedName>
        <fullName evidence="7">FxsB family radical SAM/SPASM domain protein</fullName>
    </submittedName>
</protein>
<reference evidence="7 8" key="1">
    <citation type="submission" date="2022-10" db="EMBL/GenBank/DDBJ databases">
        <title>The complete genomes of actinobacterial strains from the NBC collection.</title>
        <authorList>
            <person name="Joergensen T.S."/>
            <person name="Alvarez Arevalo M."/>
            <person name="Sterndorff E.B."/>
            <person name="Faurdal D."/>
            <person name="Vuksanovic O."/>
            <person name="Mourched A.-S."/>
            <person name="Charusanti P."/>
            <person name="Shaw S."/>
            <person name="Blin K."/>
            <person name="Weber T."/>
        </authorList>
    </citation>
    <scope>NUCLEOTIDE SEQUENCE [LARGE SCALE GENOMIC DNA]</scope>
    <source>
        <strain evidence="7 8">NBC_01247</strain>
    </source>
</reference>
<evidence type="ECO:0000259" key="6">
    <source>
        <dbReference type="PROSITE" id="PS51918"/>
    </source>
</evidence>